<dbReference type="Proteomes" id="UP000694700">
    <property type="component" value="Unplaced"/>
</dbReference>
<dbReference type="GO" id="GO:0008270">
    <property type="term" value="F:zinc ion binding"/>
    <property type="evidence" value="ECO:0007669"/>
    <property type="project" value="UniProtKB-KW"/>
</dbReference>
<keyword evidence="1" id="KW-0479">Metal-binding</keyword>
<dbReference type="InterPro" id="IPR036875">
    <property type="entry name" value="Znf_CCHC_sf"/>
</dbReference>
<protein>
    <recommendedName>
        <fullName evidence="2">CCHC-type domain-containing protein</fullName>
    </recommendedName>
</protein>
<organism evidence="3 4">
    <name type="scientific">Cyprinus carpio</name>
    <name type="common">Common carp</name>
    <dbReference type="NCBI Taxonomy" id="7962"/>
    <lineage>
        <taxon>Eukaryota</taxon>
        <taxon>Metazoa</taxon>
        <taxon>Chordata</taxon>
        <taxon>Craniata</taxon>
        <taxon>Vertebrata</taxon>
        <taxon>Euteleostomi</taxon>
        <taxon>Actinopterygii</taxon>
        <taxon>Neopterygii</taxon>
        <taxon>Teleostei</taxon>
        <taxon>Ostariophysi</taxon>
        <taxon>Cypriniformes</taxon>
        <taxon>Cyprinidae</taxon>
        <taxon>Cyprininae</taxon>
        <taxon>Cyprinus</taxon>
    </lineage>
</organism>
<dbReference type="PANTHER" id="PTHR23095">
    <property type="entry name" value="PARANEOPLASTIC ANTIGEN"/>
    <property type="match status" value="1"/>
</dbReference>
<dbReference type="SUPFAM" id="SSF57756">
    <property type="entry name" value="Retrovirus zinc finger-like domains"/>
    <property type="match status" value="1"/>
</dbReference>
<evidence type="ECO:0000313" key="3">
    <source>
        <dbReference type="Ensembl" id="ENSCCRP00010121984.1"/>
    </source>
</evidence>
<evidence type="ECO:0000259" key="2">
    <source>
        <dbReference type="PROSITE" id="PS50158"/>
    </source>
</evidence>
<dbReference type="Ensembl" id="ENSCCRT00010135455.1">
    <property type="protein sequence ID" value="ENSCCRP00010121984.1"/>
    <property type="gene ID" value="ENSCCRG00010053231.1"/>
</dbReference>
<dbReference type="Pfam" id="PF00098">
    <property type="entry name" value="zf-CCHC"/>
    <property type="match status" value="1"/>
</dbReference>
<keyword evidence="1" id="KW-0863">Zinc-finger</keyword>
<evidence type="ECO:0000256" key="1">
    <source>
        <dbReference type="PROSITE-ProRule" id="PRU00047"/>
    </source>
</evidence>
<keyword evidence="4" id="KW-1185">Reference proteome</keyword>
<evidence type="ECO:0000313" key="4">
    <source>
        <dbReference type="Proteomes" id="UP000694427"/>
    </source>
</evidence>
<dbReference type="SMART" id="SM00343">
    <property type="entry name" value="ZnF_C2HC"/>
    <property type="match status" value="1"/>
</dbReference>
<dbReference type="Pfam" id="PF14893">
    <property type="entry name" value="PNMA"/>
    <property type="match status" value="1"/>
</dbReference>
<dbReference type="Ensembl" id="ENSCCRT00015000542.1">
    <property type="protein sequence ID" value="ENSCCRP00015000515.1"/>
    <property type="gene ID" value="ENSCCRG00015000350.1"/>
</dbReference>
<proteinExistence type="predicted"/>
<dbReference type="AlphaFoldDB" id="A0A8C1RXW1"/>
<dbReference type="InterPro" id="IPR048270">
    <property type="entry name" value="PNMA_C"/>
</dbReference>
<name>A0A8C1RXW1_CYPCA</name>
<dbReference type="InterPro" id="IPR026523">
    <property type="entry name" value="PNMA"/>
</dbReference>
<dbReference type="GO" id="GO:0003676">
    <property type="term" value="F:nucleic acid binding"/>
    <property type="evidence" value="ECO:0007669"/>
    <property type="project" value="InterPro"/>
</dbReference>
<sequence>IPLLKGWCRGEMLNEAHALMVIVPEDVEISQIEDTLQSVKCLGRVRVRGRMYNSKLDSLTVLCECKEVVDFSKVPPDILPTGGLVAWPIVMVTQSPVSPSAPSRTEHSSTAVDDGNIQELLGAHDGSAESIIRAVGDLLSKIEKPVSDSSSYRRLRVFSGTVPTPAGEEPLEHWLEQARLMVEESDCSDKEKRRRIMESLRGPALSIIKAARVTTADLKPERCLEAIESAFGSAESGEELYIAFRLMQQQPREKLSDFLKRLEQALTKVIQRGGLSVAAANRVRVEQLLRGAVAADLMLVNLKLRERKENPPSFLELLSEIRSEEEYEASRANCPDPEVTALKKQVKRLQQKVQSKKPIASVASLPVETSRNFPGTYKPTTYSDSEEYYCYRCGESGHFAAKCRNAENQAKVVRRLIQSLKKAKSRDLLSSEPTSSTTN</sequence>
<dbReference type="InterPro" id="IPR001878">
    <property type="entry name" value="Znf_CCHC"/>
</dbReference>
<keyword evidence="1" id="KW-0862">Zinc</keyword>
<dbReference type="InterPro" id="IPR048271">
    <property type="entry name" value="PNMA_N"/>
</dbReference>
<accession>A0A8C1RXW1</accession>
<dbReference type="Proteomes" id="UP000694427">
    <property type="component" value="Unplaced"/>
</dbReference>
<dbReference type="Pfam" id="PF20846">
    <property type="entry name" value="PNMA_N"/>
    <property type="match status" value="1"/>
</dbReference>
<dbReference type="PROSITE" id="PS50158">
    <property type="entry name" value="ZF_CCHC"/>
    <property type="match status" value="1"/>
</dbReference>
<reference evidence="3" key="1">
    <citation type="submission" date="2025-05" db="UniProtKB">
        <authorList>
            <consortium name="Ensembl"/>
        </authorList>
    </citation>
    <scope>IDENTIFICATION</scope>
</reference>
<feature type="domain" description="CCHC-type" evidence="2">
    <location>
        <begin position="390"/>
        <end position="405"/>
    </location>
</feature>
<dbReference type="Gene3D" id="4.10.60.10">
    <property type="entry name" value="Zinc finger, CCHC-type"/>
    <property type="match status" value="1"/>
</dbReference>
<dbReference type="PANTHER" id="PTHR23095:SF51">
    <property type="entry name" value="PARANEOPLASTIC ANTIGEN MA1 HOMOLOG-RELATED"/>
    <property type="match status" value="1"/>
</dbReference>